<dbReference type="InterPro" id="IPR040325">
    <property type="entry name" value="RIMBP1/2/3"/>
</dbReference>
<keyword evidence="5" id="KW-1185">Reference proteome</keyword>
<dbReference type="InterPro" id="IPR013783">
    <property type="entry name" value="Ig-like_fold"/>
</dbReference>
<keyword evidence="1" id="KW-0677">Repeat</keyword>
<reference evidence="5" key="1">
    <citation type="submission" date="2013-09" db="EMBL/GenBank/DDBJ databases">
        <title>The Genome Sequence of Anopheles culicifacies species A.</title>
        <authorList>
            <consortium name="The Broad Institute Genomics Platform"/>
            <person name="Neafsey D.E."/>
            <person name="Besansky N."/>
            <person name="Howell P."/>
            <person name="Walton C."/>
            <person name="Young S.K."/>
            <person name="Zeng Q."/>
            <person name="Gargeya S."/>
            <person name="Fitzgerald M."/>
            <person name="Haas B."/>
            <person name="Abouelleil A."/>
            <person name="Allen A.W."/>
            <person name="Alvarado L."/>
            <person name="Arachchi H.M."/>
            <person name="Berlin A.M."/>
            <person name="Chapman S.B."/>
            <person name="Gainer-Dewar J."/>
            <person name="Goldberg J."/>
            <person name="Griggs A."/>
            <person name="Gujja S."/>
            <person name="Hansen M."/>
            <person name="Howarth C."/>
            <person name="Imamovic A."/>
            <person name="Ireland A."/>
            <person name="Larimer J."/>
            <person name="McCowan C."/>
            <person name="Murphy C."/>
            <person name="Pearson M."/>
            <person name="Poon T.W."/>
            <person name="Priest M."/>
            <person name="Roberts A."/>
            <person name="Saif S."/>
            <person name="Shea T."/>
            <person name="Sisk P."/>
            <person name="Sykes S."/>
            <person name="Wortman J."/>
            <person name="Nusbaum C."/>
            <person name="Birren B."/>
        </authorList>
    </citation>
    <scope>NUCLEOTIDE SEQUENCE [LARGE SCALE GENOMIC DNA]</scope>
    <source>
        <strain evidence="5">A-37</strain>
    </source>
</reference>
<reference evidence="4" key="2">
    <citation type="submission" date="2020-05" db="UniProtKB">
        <authorList>
            <consortium name="EnsemblMetazoa"/>
        </authorList>
    </citation>
    <scope>IDENTIFICATION</scope>
    <source>
        <strain evidence="4">A-37</strain>
    </source>
</reference>
<evidence type="ECO:0000259" key="3">
    <source>
        <dbReference type="PROSITE" id="PS50853"/>
    </source>
</evidence>
<dbReference type="Proteomes" id="UP000075883">
    <property type="component" value="Unassembled WGS sequence"/>
</dbReference>
<dbReference type="SUPFAM" id="SSF49265">
    <property type="entry name" value="Fibronectin type III"/>
    <property type="match status" value="1"/>
</dbReference>
<feature type="domain" description="Fibronectin type-III" evidence="3">
    <location>
        <begin position="4"/>
        <end position="97"/>
    </location>
</feature>
<evidence type="ECO:0000313" key="4">
    <source>
        <dbReference type="EnsemblMetazoa" id="ACUA027615-PA"/>
    </source>
</evidence>
<accession>A0A182MW01</accession>
<dbReference type="STRING" id="139723.A0A182MW01"/>
<name>A0A182MW01_9DIPT</name>
<dbReference type="AlphaFoldDB" id="A0A182MW01"/>
<dbReference type="EMBL" id="AXCM01017182">
    <property type="status" value="NOT_ANNOTATED_CDS"/>
    <property type="molecule type" value="Genomic_DNA"/>
</dbReference>
<dbReference type="InterPro" id="IPR057884">
    <property type="entry name" value="FN3_RIM-BP1/2/3"/>
</dbReference>
<dbReference type="EMBL" id="AXCM01017181">
    <property type="status" value="NOT_ANNOTATED_CDS"/>
    <property type="molecule type" value="Genomic_DNA"/>
</dbReference>
<dbReference type="EMBL" id="AXCM01017179">
    <property type="status" value="NOT_ANNOTATED_CDS"/>
    <property type="molecule type" value="Genomic_DNA"/>
</dbReference>
<dbReference type="GO" id="GO:0045202">
    <property type="term" value="C:synapse"/>
    <property type="evidence" value="ECO:0007669"/>
    <property type="project" value="GOC"/>
</dbReference>
<feature type="region of interest" description="Disordered" evidence="2">
    <location>
        <begin position="277"/>
        <end position="349"/>
    </location>
</feature>
<dbReference type="VEuPathDB" id="VectorBase:ACUA027615"/>
<dbReference type="CDD" id="cd00063">
    <property type="entry name" value="FN3"/>
    <property type="match status" value="1"/>
</dbReference>
<dbReference type="PANTHER" id="PTHR14234">
    <property type="entry name" value="RIM BINDING PROTEIN-RELATED"/>
    <property type="match status" value="1"/>
</dbReference>
<dbReference type="PANTHER" id="PTHR14234:SF19">
    <property type="entry name" value="RIM-BINDING PROTEIN, ISOFORM F"/>
    <property type="match status" value="1"/>
</dbReference>
<dbReference type="GO" id="GO:0007274">
    <property type="term" value="P:neuromuscular synaptic transmission"/>
    <property type="evidence" value="ECO:0007669"/>
    <property type="project" value="TreeGrafter"/>
</dbReference>
<evidence type="ECO:0000256" key="1">
    <source>
        <dbReference type="ARBA" id="ARBA00022737"/>
    </source>
</evidence>
<dbReference type="EnsemblMetazoa" id="ACUA027615-RA">
    <property type="protein sequence ID" value="ACUA027615-PA"/>
    <property type="gene ID" value="ACUA027615"/>
</dbReference>
<evidence type="ECO:0000256" key="2">
    <source>
        <dbReference type="SAM" id="MobiDB-lite"/>
    </source>
</evidence>
<dbReference type="EMBL" id="AXCM01017180">
    <property type="status" value="NOT_ANNOTATED_CDS"/>
    <property type="molecule type" value="Genomic_DNA"/>
</dbReference>
<proteinExistence type="predicted"/>
<dbReference type="InterPro" id="IPR036116">
    <property type="entry name" value="FN3_sf"/>
</dbReference>
<dbReference type="PROSITE" id="PS50853">
    <property type="entry name" value="FN3"/>
    <property type="match status" value="1"/>
</dbReference>
<dbReference type="Gene3D" id="2.60.40.10">
    <property type="entry name" value="Immunoglobulins"/>
    <property type="match status" value="2"/>
</dbReference>
<evidence type="ECO:0000313" key="5">
    <source>
        <dbReference type="Proteomes" id="UP000075883"/>
    </source>
</evidence>
<feature type="compositionally biased region" description="Polar residues" evidence="2">
    <location>
        <begin position="334"/>
        <end position="349"/>
    </location>
</feature>
<dbReference type="EMBL" id="AXCM01017178">
    <property type="status" value="NOT_ANNOTATED_CDS"/>
    <property type="molecule type" value="Genomic_DNA"/>
</dbReference>
<organism evidence="4 5">
    <name type="scientific">Anopheles culicifacies</name>
    <dbReference type="NCBI Taxonomy" id="139723"/>
    <lineage>
        <taxon>Eukaryota</taxon>
        <taxon>Metazoa</taxon>
        <taxon>Ecdysozoa</taxon>
        <taxon>Arthropoda</taxon>
        <taxon>Hexapoda</taxon>
        <taxon>Insecta</taxon>
        <taxon>Pterygota</taxon>
        <taxon>Neoptera</taxon>
        <taxon>Endopterygota</taxon>
        <taxon>Diptera</taxon>
        <taxon>Nematocera</taxon>
        <taxon>Culicoidea</taxon>
        <taxon>Culicidae</taxon>
        <taxon>Anophelinae</taxon>
        <taxon>Anopheles</taxon>
        <taxon>culicifacies species complex</taxon>
    </lineage>
</organism>
<dbReference type="Pfam" id="PF25523">
    <property type="entry name" value="Ig_RIMBP2"/>
    <property type="match status" value="1"/>
</dbReference>
<protein>
    <recommendedName>
        <fullName evidence="3">Fibronectin type-III domain-containing protein</fullName>
    </recommendedName>
</protein>
<dbReference type="InterPro" id="IPR003961">
    <property type="entry name" value="FN3_dom"/>
</dbReference>
<sequence length="349" mass="37971">MPDPPQEIQVEAGPQDGTLLVTWQPVTRPPSSGPVTGYAVYADGKKVTDVDSPTGDHALIDIGKLVGLNPRAVTVRTKSRDSQSADSTPTMIPTGAELMFSVLVPAPKHLTLERQLNKSVLIGWSQPDPPMCNQIESYHVYVDGVLKVTVKATERTRALVEGVDSNRPHRISVRSVTQNRRTSRDAACTMIIGRDTAHLGPSAVRATNITCSSAVISWLPANSNHQHVVCVNNVEVRTRMMNNQVMGGMNNQMQQMNPNQVIDHDENLSDKEIYPGSMHQQERSQRDSNSSSIPAIEITKDAAGDTYVSDDSEYQDGASSGGGSSRRRSGSHGPPQQQQVNMNMKESPN</sequence>
<dbReference type="SMART" id="SM00060">
    <property type="entry name" value="FN3"/>
    <property type="match status" value="2"/>
</dbReference>